<protein>
    <submittedName>
        <fullName evidence="1 2">Uncharacterized protein</fullName>
    </submittedName>
</protein>
<dbReference type="InParanoid" id="A0A0Q3LV22"/>
<name>A0A0Q3LV22_BRADI</name>
<dbReference type="EnsemblPlants" id="KQJ96189">
    <property type="protein sequence ID" value="KQJ96189"/>
    <property type="gene ID" value="BRADI_3g21461v3"/>
</dbReference>
<dbReference type="Gramene" id="KQJ96189">
    <property type="protein sequence ID" value="KQJ96189"/>
    <property type="gene ID" value="BRADI_3g21461v3"/>
</dbReference>
<reference evidence="2" key="3">
    <citation type="submission" date="2018-08" db="UniProtKB">
        <authorList>
            <consortium name="EnsemblPlants"/>
        </authorList>
    </citation>
    <scope>IDENTIFICATION</scope>
    <source>
        <strain evidence="2">cv. Bd21</strain>
    </source>
</reference>
<dbReference type="OrthoDB" id="6133115at2759"/>
<dbReference type="STRING" id="15368.A0A0Q3LV22"/>
<keyword evidence="3" id="KW-1185">Reference proteome</keyword>
<reference evidence="1" key="2">
    <citation type="submission" date="2017-06" db="EMBL/GenBank/DDBJ databases">
        <title>WGS assembly of Brachypodium distachyon.</title>
        <authorList>
            <consortium name="The International Brachypodium Initiative"/>
            <person name="Lucas S."/>
            <person name="Harmon-Smith M."/>
            <person name="Lail K."/>
            <person name="Tice H."/>
            <person name="Grimwood J."/>
            <person name="Bruce D."/>
            <person name="Barry K."/>
            <person name="Shu S."/>
            <person name="Lindquist E."/>
            <person name="Wang M."/>
            <person name="Pitluck S."/>
            <person name="Vogel J.P."/>
            <person name="Garvin D.F."/>
            <person name="Mockler T.C."/>
            <person name="Schmutz J."/>
            <person name="Rokhsar D."/>
            <person name="Bevan M.W."/>
        </authorList>
    </citation>
    <scope>NUCLEOTIDE SEQUENCE</scope>
    <source>
        <strain evidence="1">Bd21</strain>
    </source>
</reference>
<dbReference type="Proteomes" id="UP000008810">
    <property type="component" value="Chromosome 3"/>
</dbReference>
<dbReference type="PANTHER" id="PTHR32263">
    <property type="entry name" value="INACTIVE POLY [ADP-RIBOSE] POLYMERASE SRO4-RELATED"/>
    <property type="match status" value="1"/>
</dbReference>
<sequence>MAIAEADHSGEAWVLLCRILQGVPMGIPVGSNQSHNMLRDLQSTGGLDNMLNPSWYVVWAEEMNKCVLPICMVSFMKRPAGPSRGSLVSWSPVDVDPEKLRKEIKRVLPSSQLQYLDSLFDSNMANVYVFFRCVTDLIGVDMYVGAVLKALER</sequence>
<evidence type="ECO:0000313" key="1">
    <source>
        <dbReference type="EMBL" id="KQJ96189.1"/>
    </source>
</evidence>
<dbReference type="PANTHER" id="PTHR32263:SF19">
    <property type="entry name" value="OS03G0230300 PROTEIN"/>
    <property type="match status" value="1"/>
</dbReference>
<organism evidence="1">
    <name type="scientific">Brachypodium distachyon</name>
    <name type="common">Purple false brome</name>
    <name type="synonym">Trachynia distachya</name>
    <dbReference type="NCBI Taxonomy" id="15368"/>
    <lineage>
        <taxon>Eukaryota</taxon>
        <taxon>Viridiplantae</taxon>
        <taxon>Streptophyta</taxon>
        <taxon>Embryophyta</taxon>
        <taxon>Tracheophyta</taxon>
        <taxon>Spermatophyta</taxon>
        <taxon>Magnoliopsida</taxon>
        <taxon>Liliopsida</taxon>
        <taxon>Poales</taxon>
        <taxon>Poaceae</taxon>
        <taxon>BOP clade</taxon>
        <taxon>Pooideae</taxon>
        <taxon>Stipodae</taxon>
        <taxon>Brachypodieae</taxon>
        <taxon>Brachypodium</taxon>
    </lineage>
</organism>
<accession>A0A0Q3LV22</accession>
<reference evidence="1 2" key="1">
    <citation type="journal article" date="2010" name="Nature">
        <title>Genome sequencing and analysis of the model grass Brachypodium distachyon.</title>
        <authorList>
            <consortium name="International Brachypodium Initiative"/>
        </authorList>
    </citation>
    <scope>NUCLEOTIDE SEQUENCE [LARGE SCALE GENOMIC DNA]</scope>
    <source>
        <strain evidence="1 2">Bd21</strain>
    </source>
</reference>
<evidence type="ECO:0000313" key="2">
    <source>
        <dbReference type="EnsemblPlants" id="KQJ96189"/>
    </source>
</evidence>
<dbReference type="EMBL" id="CM000882">
    <property type="protein sequence ID" value="KQJ96189.1"/>
    <property type="molecule type" value="Genomic_DNA"/>
</dbReference>
<dbReference type="AlphaFoldDB" id="A0A0Q3LV22"/>
<gene>
    <name evidence="1" type="ORF">BRADI_3g21461v3</name>
</gene>
<dbReference type="InterPro" id="IPR044964">
    <property type="entry name" value="RCD1/SRO1-5"/>
</dbReference>
<evidence type="ECO:0000313" key="3">
    <source>
        <dbReference type="Proteomes" id="UP000008810"/>
    </source>
</evidence>
<proteinExistence type="predicted"/>